<dbReference type="SUPFAM" id="SSF53335">
    <property type="entry name" value="S-adenosyl-L-methionine-dependent methyltransferases"/>
    <property type="match status" value="1"/>
</dbReference>
<dbReference type="Pfam" id="PF04471">
    <property type="entry name" value="Mrr_cat"/>
    <property type="match status" value="1"/>
</dbReference>
<dbReference type="Pfam" id="PF01555">
    <property type="entry name" value="N6_N4_Mtase"/>
    <property type="match status" value="1"/>
</dbReference>
<organism evidence="6 7">
    <name type="scientific">Limnoglobus roseus</name>
    <dbReference type="NCBI Taxonomy" id="2598579"/>
    <lineage>
        <taxon>Bacteria</taxon>
        <taxon>Pseudomonadati</taxon>
        <taxon>Planctomycetota</taxon>
        <taxon>Planctomycetia</taxon>
        <taxon>Gemmatales</taxon>
        <taxon>Gemmataceae</taxon>
        <taxon>Limnoglobus</taxon>
    </lineage>
</organism>
<protein>
    <submittedName>
        <fullName evidence="6">Site-specific DNA-methyltransferase</fullName>
    </submittedName>
</protein>
<evidence type="ECO:0000313" key="6">
    <source>
        <dbReference type="EMBL" id="QEL18640.1"/>
    </source>
</evidence>
<keyword evidence="3 6" id="KW-0808">Transferase</keyword>
<dbReference type="GO" id="GO:0008170">
    <property type="term" value="F:N-methyltransferase activity"/>
    <property type="evidence" value="ECO:0007669"/>
    <property type="project" value="InterPro"/>
</dbReference>
<dbReference type="GO" id="GO:0003677">
    <property type="term" value="F:DNA binding"/>
    <property type="evidence" value="ECO:0007669"/>
    <property type="project" value="InterPro"/>
</dbReference>
<reference evidence="7" key="1">
    <citation type="submission" date="2019-08" db="EMBL/GenBank/DDBJ databases">
        <title>Limnoglobus roseus gen. nov., sp. nov., a novel freshwater planctomycete with a giant genome from the family Gemmataceae.</title>
        <authorList>
            <person name="Kulichevskaya I.S."/>
            <person name="Naumoff D.G."/>
            <person name="Miroshnikov K."/>
            <person name="Ivanova A."/>
            <person name="Philippov D.A."/>
            <person name="Hakobyan A."/>
            <person name="Rijpstra I.C."/>
            <person name="Sinninghe Damste J.S."/>
            <person name="Liesack W."/>
            <person name="Dedysh S.N."/>
        </authorList>
    </citation>
    <scope>NUCLEOTIDE SEQUENCE [LARGE SCALE GENOMIC DNA]</scope>
    <source>
        <strain evidence="7">PX52</strain>
    </source>
</reference>
<dbReference type="REBASE" id="364453">
    <property type="entry name" value="M.GbaPX52ORF5673P"/>
</dbReference>
<dbReference type="PRINTS" id="PR00508">
    <property type="entry name" value="S21N4MTFRASE"/>
</dbReference>
<sequence length="541" mass="61462">MAGLGTAGRAKEWNLLDRTIKRVDDLPSLLIPIGTVAAPPDPTVPMPPKKSLTAKPVSNLFSSALDAQSIYCGDNLKVLRELPDAFVDLIYIDPPFNSDRNYETFWGETKEKRTFDDRHGSTKAYIDFMRPRCVELARVLKKTGSFYFHCDWHASHYVKVMLDQIFGENNFINEVIWKRSTAHNDARQGSKHFGRIHDTVLLYSGGSDHTWNHVYTGLSEEYVRSHYRHKDSRGLFRWDNLTGPGGASKGNPFYEVLGVKGYWRYKRERMEQLIADGLVAIPPKGTKPSLKRYLKDSKGVSLQSVWDDLPPVNSQAKEAIGYPTQKPLPLLERMTSVSSNADDLVLDAFCGCGTALVAAQQLGRRWIGIDVSPTACRVMSERLEKVCKLKEGTDFVVTGLPFEEDTLRKMPPFEFQNWAVVALGGVSNKRKTGDMGIDGKIYPVDAIDDDVRRKPDQLDFMDHWYPVQVKQRDSVGRPDIDAFETVLRREKRTRGYFVAFDYTSGAKKEIDRFLRDEKRAIIPLTVKQILDEEQEVLRAMT</sequence>
<evidence type="ECO:0000259" key="4">
    <source>
        <dbReference type="Pfam" id="PF01555"/>
    </source>
</evidence>
<dbReference type="GO" id="GO:0032259">
    <property type="term" value="P:methylation"/>
    <property type="evidence" value="ECO:0007669"/>
    <property type="project" value="UniProtKB-KW"/>
</dbReference>
<dbReference type="InterPro" id="IPR001091">
    <property type="entry name" value="RM_Methyltransferase"/>
</dbReference>
<dbReference type="InterPro" id="IPR029063">
    <property type="entry name" value="SAM-dependent_MTases_sf"/>
</dbReference>
<feature type="domain" description="DNA methylase N-4/N-6" evidence="4">
    <location>
        <begin position="87"/>
        <end position="378"/>
    </location>
</feature>
<evidence type="ECO:0000313" key="7">
    <source>
        <dbReference type="Proteomes" id="UP000324974"/>
    </source>
</evidence>
<dbReference type="KEGG" id="lrs:PX52LOC_05673"/>
<feature type="domain" description="Restriction endonuclease type IV Mrr" evidence="5">
    <location>
        <begin position="408"/>
        <end position="512"/>
    </location>
</feature>
<dbReference type="CDD" id="cd02440">
    <property type="entry name" value="AdoMet_MTases"/>
    <property type="match status" value="1"/>
</dbReference>
<dbReference type="GO" id="GO:0004519">
    <property type="term" value="F:endonuclease activity"/>
    <property type="evidence" value="ECO:0007669"/>
    <property type="project" value="InterPro"/>
</dbReference>
<name>A0A5C1AIH1_9BACT</name>
<proteinExistence type="inferred from homology"/>
<evidence type="ECO:0000256" key="2">
    <source>
        <dbReference type="ARBA" id="ARBA00022603"/>
    </source>
</evidence>
<keyword evidence="2 6" id="KW-0489">Methyltransferase</keyword>
<dbReference type="GO" id="GO:0009307">
    <property type="term" value="P:DNA restriction-modification system"/>
    <property type="evidence" value="ECO:0007669"/>
    <property type="project" value="InterPro"/>
</dbReference>
<comment type="similarity">
    <text evidence="1">Belongs to the N(4)/N(6)-methyltransferase family.</text>
</comment>
<accession>A0A5C1AIH1</accession>
<evidence type="ECO:0000256" key="3">
    <source>
        <dbReference type="ARBA" id="ARBA00022679"/>
    </source>
</evidence>
<dbReference type="Gene3D" id="3.40.50.150">
    <property type="entry name" value="Vaccinia Virus protein VP39"/>
    <property type="match status" value="1"/>
</dbReference>
<evidence type="ECO:0000256" key="1">
    <source>
        <dbReference type="ARBA" id="ARBA00006594"/>
    </source>
</evidence>
<dbReference type="EMBL" id="CP042425">
    <property type="protein sequence ID" value="QEL18640.1"/>
    <property type="molecule type" value="Genomic_DNA"/>
</dbReference>
<dbReference type="AlphaFoldDB" id="A0A5C1AIH1"/>
<dbReference type="Proteomes" id="UP000324974">
    <property type="component" value="Chromosome"/>
</dbReference>
<dbReference type="InterPro" id="IPR002052">
    <property type="entry name" value="DNA_methylase_N6_adenine_CS"/>
</dbReference>
<gene>
    <name evidence="6" type="ORF">PX52LOC_05673</name>
</gene>
<dbReference type="InterPro" id="IPR007560">
    <property type="entry name" value="Restrct_endonuc_IV_Mrr"/>
</dbReference>
<dbReference type="PROSITE" id="PS00092">
    <property type="entry name" value="N6_MTASE"/>
    <property type="match status" value="1"/>
</dbReference>
<evidence type="ECO:0000259" key="5">
    <source>
        <dbReference type="Pfam" id="PF04471"/>
    </source>
</evidence>
<dbReference type="InterPro" id="IPR002941">
    <property type="entry name" value="DNA_methylase_N4/N6"/>
</dbReference>
<keyword evidence="7" id="KW-1185">Reference proteome</keyword>